<keyword evidence="2" id="KW-1185">Reference proteome</keyword>
<dbReference type="GO" id="GO:0042407">
    <property type="term" value="P:cristae formation"/>
    <property type="evidence" value="ECO:0007669"/>
    <property type="project" value="EnsemblFungi"/>
</dbReference>
<dbReference type="Pfam" id="PF07956">
    <property type="entry name" value="DUF1690"/>
    <property type="match status" value="1"/>
</dbReference>
<dbReference type="OrthoDB" id="5544375at2759"/>
<protein>
    <submittedName>
        <fullName evidence="1">DUF1690-domain-containing protein</fullName>
    </submittedName>
</protein>
<dbReference type="EMBL" id="KV454541">
    <property type="protein sequence ID" value="ODV66846.1"/>
    <property type="molecule type" value="Genomic_DNA"/>
</dbReference>
<dbReference type="AlphaFoldDB" id="A0A1E4RI01"/>
<gene>
    <name evidence="1" type="ORF">HYPBUDRAFT_6161</name>
</gene>
<sequence length="149" mass="16744">MGASASKPETKVFTPATPIEFSSSFLSQLESSPESDYSRSQYTEKYIQDRVAVELKKLEAETIKKFQETTNGALLKDESNPELSVPKANEKIGELTKKLQENIELAKVEINQQVKSSREGVIKCLKENLGKSLNCWEEVENFKKLVADL</sequence>
<accession>A0A1E4RI01</accession>
<evidence type="ECO:0000313" key="1">
    <source>
        <dbReference type="EMBL" id="ODV66846.1"/>
    </source>
</evidence>
<dbReference type="GeneID" id="30998104"/>
<reference evidence="2" key="1">
    <citation type="submission" date="2016-05" db="EMBL/GenBank/DDBJ databases">
        <title>Comparative genomics of biotechnologically important yeasts.</title>
        <authorList>
            <consortium name="DOE Joint Genome Institute"/>
            <person name="Riley R."/>
            <person name="Haridas S."/>
            <person name="Wolfe K.H."/>
            <person name="Lopes M.R."/>
            <person name="Hittinger C.T."/>
            <person name="Goker M."/>
            <person name="Salamov A."/>
            <person name="Wisecaver J."/>
            <person name="Long T.M."/>
            <person name="Aerts A.L."/>
            <person name="Barry K."/>
            <person name="Choi C."/>
            <person name="Clum A."/>
            <person name="Coughlan A.Y."/>
            <person name="Deshpande S."/>
            <person name="Douglass A.P."/>
            <person name="Hanson S.J."/>
            <person name="Klenk H.-P."/>
            <person name="Labutti K."/>
            <person name="Lapidus A."/>
            <person name="Lindquist E."/>
            <person name="Lipzen A."/>
            <person name="Meier-Kolthoff J.P."/>
            <person name="Ohm R.A."/>
            <person name="Otillar R.P."/>
            <person name="Pangilinan J."/>
            <person name="Peng Y."/>
            <person name="Rokas A."/>
            <person name="Rosa C.A."/>
            <person name="Scheuner C."/>
            <person name="Sibirny A.A."/>
            <person name="Slot J.C."/>
            <person name="Stielow J.B."/>
            <person name="Sun H."/>
            <person name="Kurtzman C.P."/>
            <person name="Blackwell M."/>
            <person name="Grigoriev I.V."/>
            <person name="Jeffries T.W."/>
        </authorList>
    </citation>
    <scope>NUCLEOTIDE SEQUENCE [LARGE SCALE GENOMIC DNA]</scope>
    <source>
        <strain evidence="2">NRRL Y-1933</strain>
    </source>
</reference>
<dbReference type="STRING" id="984485.A0A1E4RI01"/>
<dbReference type="RefSeq" id="XP_020075913.1">
    <property type="nucleotide sequence ID" value="XM_020223555.1"/>
</dbReference>
<dbReference type="Proteomes" id="UP000095085">
    <property type="component" value="Unassembled WGS sequence"/>
</dbReference>
<organism evidence="1 2">
    <name type="scientific">Hyphopichia burtonii NRRL Y-1933</name>
    <dbReference type="NCBI Taxonomy" id="984485"/>
    <lineage>
        <taxon>Eukaryota</taxon>
        <taxon>Fungi</taxon>
        <taxon>Dikarya</taxon>
        <taxon>Ascomycota</taxon>
        <taxon>Saccharomycotina</taxon>
        <taxon>Pichiomycetes</taxon>
        <taxon>Debaryomycetaceae</taxon>
        <taxon>Hyphopichia</taxon>
    </lineage>
</organism>
<proteinExistence type="predicted"/>
<evidence type="ECO:0000313" key="2">
    <source>
        <dbReference type="Proteomes" id="UP000095085"/>
    </source>
</evidence>
<dbReference type="GO" id="GO:0044284">
    <property type="term" value="C:mitochondrial crista junction"/>
    <property type="evidence" value="ECO:0007669"/>
    <property type="project" value="EnsemblFungi"/>
</dbReference>
<name>A0A1E4RI01_9ASCO</name>
<dbReference type="GO" id="GO:0061617">
    <property type="term" value="C:MICOS complex"/>
    <property type="evidence" value="ECO:0007669"/>
    <property type="project" value="EnsemblFungi"/>
</dbReference>
<dbReference type="InterPro" id="IPR012471">
    <property type="entry name" value="DUF1690"/>
</dbReference>